<dbReference type="RefSeq" id="WP_146520357.1">
    <property type="nucleotide sequence ID" value="NZ_CP151726.1"/>
</dbReference>
<protein>
    <submittedName>
        <fullName evidence="1">Uncharacterized protein</fullName>
    </submittedName>
</protein>
<gene>
    <name evidence="1" type="ORF">Pla52n_30850</name>
</gene>
<proteinExistence type="predicted"/>
<evidence type="ECO:0000313" key="1">
    <source>
        <dbReference type="EMBL" id="TWU05039.1"/>
    </source>
</evidence>
<dbReference type="AlphaFoldDB" id="A0A5C6B0Q8"/>
<dbReference type="OrthoDB" id="251586at2"/>
<name>A0A5C6B0Q8_9BACT</name>
<sequence>MKIPSSHRSVCSLLISGFLAVCVGCGEPIYHAVDYQRPSLDIKWSEPSDSSRYEWPLKRQNYIVTKPPPMAYLTSFSEKFSFDNVYEEPLVPWDDLPLGDEAKAFLAEIYDPLPTQLETSLTIDPNEMTGDQAFDLSLDGKRLVLLRNTQLVLYNTETNKRIGSMPLPGDWSSAPPHAVRFCGRSKDFLVASTKQICRISGKDGQISSQVDGCNASIVRWDITPNDDAMVLLSDEGKIYLGHPDLTYFSPANVEDRTYTDVAITEDASHAIAVSESSGAYFSHILNTKDHRVTEFHTIDAEVVHKAIRVVGGLNADAWLDQATWVVALERNKEGSDEKENYLDLRWGYWRPHLAVSCTRDEKTNWFLTVGMRIINDQAQWILFDFGPKSRNHSVAIPLQEKPRRMVASRNGGLVVLLDSAGLHLHPRRAWRSPRRIDIPELGYAVVRTADVKQIELLYEALGRQKRWSAGKCPSELQDYLLSFASELWRSLDRKGDEISEQDKRVLQSLVQWREEGSVLSKTVSGYRHAMDAWEARGNGMSDSVSQGGWKTFEESNRKAQADLKAAVESDNPPSLALLQLTQVSLDLDGDLTAVDPLARRFVELYPDNLRIAGCLGIKLLPQWHGAPGDVVSFFTAHSKLYEGKHSDIVYALMAGRLSRHLYNDSALDWKSFDISRMMSGITEYDRQNWPVEYDMWYAKECLSRLATREQNEQMLRYLMKSVAVFPVVDKNTFWYTRDTVSVPKQIFDDVLARENKSP</sequence>
<dbReference type="Proteomes" id="UP000320176">
    <property type="component" value="Unassembled WGS sequence"/>
</dbReference>
<dbReference type="EMBL" id="SJPN01000003">
    <property type="protein sequence ID" value="TWU05039.1"/>
    <property type="molecule type" value="Genomic_DNA"/>
</dbReference>
<comment type="caution">
    <text evidence="1">The sequence shown here is derived from an EMBL/GenBank/DDBJ whole genome shotgun (WGS) entry which is preliminary data.</text>
</comment>
<keyword evidence="2" id="KW-1185">Reference proteome</keyword>
<dbReference type="InterPro" id="IPR011044">
    <property type="entry name" value="Quino_amine_DH_bsu"/>
</dbReference>
<evidence type="ECO:0000313" key="2">
    <source>
        <dbReference type="Proteomes" id="UP000320176"/>
    </source>
</evidence>
<dbReference type="SUPFAM" id="SSF50969">
    <property type="entry name" value="YVTN repeat-like/Quinoprotein amine dehydrogenase"/>
    <property type="match status" value="1"/>
</dbReference>
<reference evidence="1 2" key="1">
    <citation type="submission" date="2019-02" db="EMBL/GenBank/DDBJ databases">
        <title>Deep-cultivation of Planctomycetes and their phenomic and genomic characterization uncovers novel biology.</title>
        <authorList>
            <person name="Wiegand S."/>
            <person name="Jogler M."/>
            <person name="Boedeker C."/>
            <person name="Pinto D."/>
            <person name="Vollmers J."/>
            <person name="Rivas-Marin E."/>
            <person name="Kohn T."/>
            <person name="Peeters S.H."/>
            <person name="Heuer A."/>
            <person name="Rast P."/>
            <person name="Oberbeckmann S."/>
            <person name="Bunk B."/>
            <person name="Jeske O."/>
            <person name="Meyerdierks A."/>
            <person name="Storesund J.E."/>
            <person name="Kallscheuer N."/>
            <person name="Luecker S."/>
            <person name="Lage O.M."/>
            <person name="Pohl T."/>
            <person name="Merkel B.J."/>
            <person name="Hornburger P."/>
            <person name="Mueller R.-W."/>
            <person name="Bruemmer F."/>
            <person name="Labrenz M."/>
            <person name="Spormann A.M."/>
            <person name="Op Den Camp H."/>
            <person name="Overmann J."/>
            <person name="Amann R."/>
            <person name="Jetten M.S.M."/>
            <person name="Mascher T."/>
            <person name="Medema M.H."/>
            <person name="Devos D.P."/>
            <person name="Kaster A.-K."/>
            <person name="Ovreas L."/>
            <person name="Rohde M."/>
            <person name="Galperin M.Y."/>
            <person name="Jogler C."/>
        </authorList>
    </citation>
    <scope>NUCLEOTIDE SEQUENCE [LARGE SCALE GENOMIC DNA]</scope>
    <source>
        <strain evidence="1 2">Pla52n</strain>
    </source>
</reference>
<accession>A0A5C6B0Q8</accession>
<organism evidence="1 2">
    <name type="scientific">Stieleria varia</name>
    <dbReference type="NCBI Taxonomy" id="2528005"/>
    <lineage>
        <taxon>Bacteria</taxon>
        <taxon>Pseudomonadati</taxon>
        <taxon>Planctomycetota</taxon>
        <taxon>Planctomycetia</taxon>
        <taxon>Pirellulales</taxon>
        <taxon>Pirellulaceae</taxon>
        <taxon>Stieleria</taxon>
    </lineage>
</organism>